<keyword evidence="3" id="KW-0804">Transcription</keyword>
<dbReference type="PROSITE" id="PS51063">
    <property type="entry name" value="HTH_CRP_2"/>
    <property type="match status" value="1"/>
</dbReference>
<dbReference type="GO" id="GO:0006355">
    <property type="term" value="P:regulation of DNA-templated transcription"/>
    <property type="evidence" value="ECO:0007669"/>
    <property type="project" value="InterPro"/>
</dbReference>
<dbReference type="RefSeq" id="WP_262396953.1">
    <property type="nucleotide sequence ID" value="NZ_JACRTC010000001.1"/>
</dbReference>
<evidence type="ECO:0000256" key="2">
    <source>
        <dbReference type="ARBA" id="ARBA00023125"/>
    </source>
</evidence>
<dbReference type="SUPFAM" id="SSF51206">
    <property type="entry name" value="cAMP-binding domain-like"/>
    <property type="match status" value="1"/>
</dbReference>
<dbReference type="Pfam" id="PF13545">
    <property type="entry name" value="HTH_Crp_2"/>
    <property type="match status" value="1"/>
</dbReference>
<dbReference type="EMBL" id="JACRTC010000001">
    <property type="protein sequence ID" value="MBC8569866.1"/>
    <property type="molecule type" value="Genomic_DNA"/>
</dbReference>
<dbReference type="SUPFAM" id="SSF46785">
    <property type="entry name" value="Winged helix' DNA-binding domain"/>
    <property type="match status" value="1"/>
</dbReference>
<gene>
    <name evidence="6" type="ORF">H8709_03375</name>
</gene>
<evidence type="ECO:0000256" key="3">
    <source>
        <dbReference type="ARBA" id="ARBA00023163"/>
    </source>
</evidence>
<evidence type="ECO:0000259" key="5">
    <source>
        <dbReference type="PROSITE" id="PS51063"/>
    </source>
</evidence>
<dbReference type="InterPro" id="IPR014710">
    <property type="entry name" value="RmlC-like_jellyroll"/>
</dbReference>
<keyword evidence="7" id="KW-1185">Reference proteome</keyword>
<reference evidence="6" key="1">
    <citation type="submission" date="2020-08" db="EMBL/GenBank/DDBJ databases">
        <title>Genome public.</title>
        <authorList>
            <person name="Liu C."/>
            <person name="Sun Q."/>
        </authorList>
    </citation>
    <scope>NUCLEOTIDE SEQUENCE</scope>
    <source>
        <strain evidence="6">NSJ-54</strain>
    </source>
</reference>
<evidence type="ECO:0000313" key="6">
    <source>
        <dbReference type="EMBL" id="MBC8569866.1"/>
    </source>
</evidence>
<accession>A0A926IA55</accession>
<evidence type="ECO:0000256" key="1">
    <source>
        <dbReference type="ARBA" id="ARBA00023015"/>
    </source>
</evidence>
<protein>
    <submittedName>
        <fullName evidence="6">Crp/Fnr family transcriptional regulator</fullName>
    </submittedName>
</protein>
<proteinExistence type="predicted"/>
<dbReference type="SMART" id="SM00100">
    <property type="entry name" value="cNMP"/>
    <property type="match status" value="1"/>
</dbReference>
<comment type="caution">
    <text evidence="6">The sequence shown here is derived from an EMBL/GenBank/DDBJ whole genome shotgun (WGS) entry which is preliminary data.</text>
</comment>
<dbReference type="Gene3D" id="2.60.120.10">
    <property type="entry name" value="Jelly Rolls"/>
    <property type="match status" value="1"/>
</dbReference>
<name>A0A926IA55_9FIRM</name>
<dbReference type="Pfam" id="PF00027">
    <property type="entry name" value="cNMP_binding"/>
    <property type="match status" value="1"/>
</dbReference>
<dbReference type="AlphaFoldDB" id="A0A926IA55"/>
<keyword evidence="2" id="KW-0238">DNA-binding</keyword>
<dbReference type="InterPro" id="IPR000595">
    <property type="entry name" value="cNMP-bd_dom"/>
</dbReference>
<keyword evidence="1" id="KW-0805">Transcription regulation</keyword>
<dbReference type="InterPro" id="IPR018490">
    <property type="entry name" value="cNMP-bd_dom_sf"/>
</dbReference>
<dbReference type="InterPro" id="IPR036390">
    <property type="entry name" value="WH_DNA-bd_sf"/>
</dbReference>
<feature type="domain" description="Cyclic nucleotide-binding" evidence="4">
    <location>
        <begin position="13"/>
        <end position="85"/>
    </location>
</feature>
<dbReference type="CDD" id="cd00038">
    <property type="entry name" value="CAP_ED"/>
    <property type="match status" value="1"/>
</dbReference>
<evidence type="ECO:0000259" key="4">
    <source>
        <dbReference type="PROSITE" id="PS50042"/>
    </source>
</evidence>
<organism evidence="6 7">
    <name type="scientific">Zongyangia hominis</name>
    <dbReference type="NCBI Taxonomy" id="2763677"/>
    <lineage>
        <taxon>Bacteria</taxon>
        <taxon>Bacillati</taxon>
        <taxon>Bacillota</taxon>
        <taxon>Clostridia</taxon>
        <taxon>Eubacteriales</taxon>
        <taxon>Oscillospiraceae</taxon>
        <taxon>Zongyangia</taxon>
    </lineage>
</organism>
<dbReference type="PROSITE" id="PS50042">
    <property type="entry name" value="CNMP_BINDING_3"/>
    <property type="match status" value="1"/>
</dbReference>
<dbReference type="InterPro" id="IPR012318">
    <property type="entry name" value="HTH_CRP"/>
</dbReference>
<feature type="domain" description="HTH crp-type" evidence="5">
    <location>
        <begin position="154"/>
        <end position="219"/>
    </location>
</feature>
<dbReference type="Proteomes" id="UP000660861">
    <property type="component" value="Unassembled WGS sequence"/>
</dbReference>
<dbReference type="GO" id="GO:0003677">
    <property type="term" value="F:DNA binding"/>
    <property type="evidence" value="ECO:0007669"/>
    <property type="project" value="UniProtKB-KW"/>
</dbReference>
<evidence type="ECO:0000313" key="7">
    <source>
        <dbReference type="Proteomes" id="UP000660861"/>
    </source>
</evidence>
<sequence>MKNFFDVLTQCPLFQGMEVAKLPELLACLEAKVTAYGKYQPVFLEGDPAKDIGIVLSGEVQIVKEDYFGNRNIVALIEPSQIFGEAFACAGVETLPVSAVASCGSEVMLIGCGHIITPCKNSCADHNRLIYNLLQVMASKNLFLNKKLEFVSKRTTKEKLMAFLLEEAKRYGGDTFTIQYNRQELADYLGVERSAMSAELGKLRDDGKIKFHKNHFQIL</sequence>